<evidence type="ECO:0000313" key="4">
    <source>
        <dbReference type="Proteomes" id="UP000078454"/>
    </source>
</evidence>
<feature type="transmembrane region" description="Helical" evidence="1">
    <location>
        <begin position="153"/>
        <end position="172"/>
    </location>
</feature>
<keyword evidence="4" id="KW-1185">Reference proteome</keyword>
<dbReference type="EMBL" id="LYPB01000064">
    <property type="protein sequence ID" value="OAS18503.1"/>
    <property type="molecule type" value="Genomic_DNA"/>
</dbReference>
<dbReference type="AlphaFoldDB" id="A0A198AC21"/>
<dbReference type="InterPro" id="IPR029787">
    <property type="entry name" value="Nucleotide_cyclase"/>
</dbReference>
<dbReference type="CDD" id="cd01949">
    <property type="entry name" value="GGDEF"/>
    <property type="match status" value="1"/>
</dbReference>
<feature type="domain" description="GGDEF" evidence="2">
    <location>
        <begin position="231"/>
        <end position="362"/>
    </location>
</feature>
<name>A0A198AC21_9BACL</name>
<protein>
    <recommendedName>
        <fullName evidence="2">GGDEF domain-containing protein</fullName>
    </recommendedName>
</protein>
<dbReference type="InterPro" id="IPR043128">
    <property type="entry name" value="Rev_trsase/Diguanyl_cyclase"/>
</dbReference>
<dbReference type="PROSITE" id="PS50887">
    <property type="entry name" value="GGDEF"/>
    <property type="match status" value="1"/>
</dbReference>
<dbReference type="GO" id="GO:1902201">
    <property type="term" value="P:negative regulation of bacterial-type flagellum-dependent cell motility"/>
    <property type="evidence" value="ECO:0007669"/>
    <property type="project" value="TreeGrafter"/>
</dbReference>
<dbReference type="STRING" id="1850517.A8708_03785"/>
<dbReference type="SMART" id="SM00267">
    <property type="entry name" value="GGDEF"/>
    <property type="match status" value="1"/>
</dbReference>
<dbReference type="PANTHER" id="PTHR45138:SF9">
    <property type="entry name" value="DIGUANYLATE CYCLASE DGCM-RELATED"/>
    <property type="match status" value="1"/>
</dbReference>
<dbReference type="GO" id="GO:0052621">
    <property type="term" value="F:diguanylate cyclase activity"/>
    <property type="evidence" value="ECO:0007669"/>
    <property type="project" value="TreeGrafter"/>
</dbReference>
<feature type="transmembrane region" description="Helical" evidence="1">
    <location>
        <begin position="80"/>
        <end position="101"/>
    </location>
</feature>
<dbReference type="Proteomes" id="UP000078454">
    <property type="component" value="Unassembled WGS sequence"/>
</dbReference>
<comment type="caution">
    <text evidence="3">The sequence shown here is derived from an EMBL/GenBank/DDBJ whole genome shotgun (WGS) entry which is preliminary data.</text>
</comment>
<reference evidence="3 4" key="1">
    <citation type="submission" date="2016-05" db="EMBL/GenBank/DDBJ databases">
        <title>Paenibacillus sp. 1ZS3-15 nov., isolated from the rhizosphere soil.</title>
        <authorList>
            <person name="Zhang X.X."/>
            <person name="Zhang J."/>
        </authorList>
    </citation>
    <scope>NUCLEOTIDE SEQUENCE [LARGE SCALE GENOMIC DNA]</scope>
    <source>
        <strain evidence="3 4">1ZS3-15</strain>
    </source>
</reference>
<dbReference type="GO" id="GO:0043709">
    <property type="term" value="P:cell adhesion involved in single-species biofilm formation"/>
    <property type="evidence" value="ECO:0007669"/>
    <property type="project" value="TreeGrafter"/>
</dbReference>
<keyword evidence="1" id="KW-0812">Transmembrane</keyword>
<dbReference type="PANTHER" id="PTHR45138">
    <property type="entry name" value="REGULATORY COMPONENTS OF SENSORY TRANSDUCTION SYSTEM"/>
    <property type="match status" value="1"/>
</dbReference>
<evidence type="ECO:0000259" key="2">
    <source>
        <dbReference type="PROSITE" id="PS50887"/>
    </source>
</evidence>
<dbReference type="Pfam" id="PF00990">
    <property type="entry name" value="GGDEF"/>
    <property type="match status" value="1"/>
</dbReference>
<accession>A0A198AC21</accession>
<sequence>MEQFPAHDPTWNRKLILTLWWILIIYEVAATIALGYEITQQSSNWWNSFIRFQLLPTTLQLLLMGLGYLAIHYLKNYSEFIMIVWTMTMVSIFILCIPEMTHSYELLCMPILLASIYFHKKYVVFAFSLGIVYLAILMLVPMLQGQTTNPYEVIVSLTSLTATSVLCFAIMGRGLELIAKLKHSVIREQDLLIRNVMIDRLSKVDALTELFNHRSFQEHTDHLISHMPPDTPLELALMDIDNFKLINDNYGHWVGDVVLKTIGTILKDVLGPDDMSFRYGGEEFAVLFVGKSQQDVLAICEEIMESVRDTIIPEMPGQRLTMSIGLATYNRNTMKKAWFQLVDECLYTAKRNGKNRIHVHAADIQMPLAE</sequence>
<feature type="transmembrane region" description="Helical" evidence="1">
    <location>
        <begin position="122"/>
        <end position="141"/>
    </location>
</feature>
<feature type="transmembrane region" description="Helical" evidence="1">
    <location>
        <begin position="54"/>
        <end position="74"/>
    </location>
</feature>
<dbReference type="NCBIfam" id="TIGR00254">
    <property type="entry name" value="GGDEF"/>
    <property type="match status" value="1"/>
</dbReference>
<dbReference type="GO" id="GO:0005886">
    <property type="term" value="C:plasma membrane"/>
    <property type="evidence" value="ECO:0007669"/>
    <property type="project" value="TreeGrafter"/>
</dbReference>
<dbReference type="RefSeq" id="WP_068664302.1">
    <property type="nucleotide sequence ID" value="NZ_LYPB01000064.1"/>
</dbReference>
<keyword evidence="1" id="KW-1133">Transmembrane helix</keyword>
<dbReference type="InterPro" id="IPR000160">
    <property type="entry name" value="GGDEF_dom"/>
</dbReference>
<organism evidence="3 4">
    <name type="scientific">Paenibacillus oryzisoli</name>
    <dbReference type="NCBI Taxonomy" id="1850517"/>
    <lineage>
        <taxon>Bacteria</taxon>
        <taxon>Bacillati</taxon>
        <taxon>Bacillota</taxon>
        <taxon>Bacilli</taxon>
        <taxon>Bacillales</taxon>
        <taxon>Paenibacillaceae</taxon>
        <taxon>Paenibacillus</taxon>
    </lineage>
</organism>
<proteinExistence type="predicted"/>
<dbReference type="OrthoDB" id="9759607at2"/>
<evidence type="ECO:0000256" key="1">
    <source>
        <dbReference type="SAM" id="Phobius"/>
    </source>
</evidence>
<dbReference type="InterPro" id="IPR050469">
    <property type="entry name" value="Diguanylate_Cyclase"/>
</dbReference>
<dbReference type="FunFam" id="3.30.70.270:FF:000001">
    <property type="entry name" value="Diguanylate cyclase domain protein"/>
    <property type="match status" value="1"/>
</dbReference>
<dbReference type="SUPFAM" id="SSF55073">
    <property type="entry name" value="Nucleotide cyclase"/>
    <property type="match status" value="1"/>
</dbReference>
<dbReference type="Gene3D" id="3.30.70.270">
    <property type="match status" value="1"/>
</dbReference>
<evidence type="ECO:0000313" key="3">
    <source>
        <dbReference type="EMBL" id="OAS18503.1"/>
    </source>
</evidence>
<feature type="transmembrane region" description="Helical" evidence="1">
    <location>
        <begin position="15"/>
        <end position="34"/>
    </location>
</feature>
<gene>
    <name evidence="3" type="ORF">A8708_03785</name>
</gene>
<keyword evidence="1" id="KW-0472">Membrane</keyword>